<dbReference type="InterPro" id="IPR012893">
    <property type="entry name" value="HipA-like_C"/>
</dbReference>
<dbReference type="Gene3D" id="1.10.1070.20">
    <property type="match status" value="1"/>
</dbReference>
<gene>
    <name evidence="6" type="ORF">GCM10010971_26370</name>
</gene>
<proteinExistence type="inferred from homology"/>
<dbReference type="PANTHER" id="PTHR37419:SF1">
    <property type="entry name" value="SERINE_THREONINE-PROTEIN KINASE TOXIN HIPA"/>
    <property type="match status" value="1"/>
</dbReference>
<evidence type="ECO:0000313" key="6">
    <source>
        <dbReference type="EMBL" id="GGP26818.1"/>
    </source>
</evidence>
<feature type="domain" description="HipA N-terminal subdomain 1" evidence="5">
    <location>
        <begin position="8"/>
        <end position="109"/>
    </location>
</feature>
<evidence type="ECO:0000313" key="7">
    <source>
        <dbReference type="Proteomes" id="UP000621859"/>
    </source>
</evidence>
<name>A0ABQ2PMJ8_9NEIS</name>
<protein>
    <recommendedName>
        <fullName evidence="8">Serine/threonine-protein kinase HipA</fullName>
    </recommendedName>
</protein>
<evidence type="ECO:0000259" key="4">
    <source>
        <dbReference type="Pfam" id="PF07804"/>
    </source>
</evidence>
<dbReference type="InterPro" id="IPR017508">
    <property type="entry name" value="HipA_N1"/>
</dbReference>
<evidence type="ECO:0000256" key="2">
    <source>
        <dbReference type="ARBA" id="ARBA00022679"/>
    </source>
</evidence>
<sequence>MELPARQLMVYINHQVVGRLDEVGSIWAFQYDSSWLTLRSAFPLSPHLPLQEGQLLDGGTNRPVQWYFDNLLPEAAHREALANDAKVTASDAFGLLEHYGQESAGSLTLLPMGADVPADGLRCLLDDANLQRRIENLPRLPLSHEAPKRMSLAGAQNKLAVVYEDGVLYEPEGASMSTHILKPNHEHEAYPHSVINEWFVMSLARRLGHTQMQVPAVFRHYTPSPVYLVERFDRFEKDGIWQRRHIIDACQLDNLAAVYKYSQGSLLRLESFAKRSRSTLQSRLKLFEWLVFNVLVGNTDAHLKNLSFFMLSTGFELTPTYDLLSEAVYDTTAFRDGGGANWKNREMAWPLDDGVARLEQMNRGVLIAAGVKLGLPKKPAERVLDNLVSQIVGQAKQLYEEMLSENDLLRQHRKELGAPLSGEERLVRTIVHVVIQEMAQQLS</sequence>
<dbReference type="RefSeq" id="WP_188694506.1">
    <property type="nucleotide sequence ID" value="NZ_BMLY01000004.1"/>
</dbReference>
<comment type="similarity">
    <text evidence="1">Belongs to the HipA Ser/Thr kinase family.</text>
</comment>
<evidence type="ECO:0000256" key="1">
    <source>
        <dbReference type="ARBA" id="ARBA00010164"/>
    </source>
</evidence>
<keyword evidence="7" id="KW-1185">Reference proteome</keyword>
<feature type="domain" description="HipA-like C-terminal" evidence="4">
    <location>
        <begin position="150"/>
        <end position="392"/>
    </location>
</feature>
<evidence type="ECO:0000259" key="5">
    <source>
        <dbReference type="Pfam" id="PF13657"/>
    </source>
</evidence>
<keyword evidence="2" id="KW-0808">Transferase</keyword>
<accession>A0ABQ2PMJ8</accession>
<dbReference type="InterPro" id="IPR052028">
    <property type="entry name" value="HipA_Ser/Thr_kinase"/>
</dbReference>
<keyword evidence="3" id="KW-0418">Kinase</keyword>
<dbReference type="Pfam" id="PF13657">
    <property type="entry name" value="Couple_hipA"/>
    <property type="match status" value="1"/>
</dbReference>
<comment type="caution">
    <text evidence="6">The sequence shown here is derived from an EMBL/GenBank/DDBJ whole genome shotgun (WGS) entry which is preliminary data.</text>
</comment>
<dbReference type="EMBL" id="BMLY01000004">
    <property type="protein sequence ID" value="GGP26818.1"/>
    <property type="molecule type" value="Genomic_DNA"/>
</dbReference>
<reference evidence="7" key="1">
    <citation type="journal article" date="2019" name="Int. J. Syst. Evol. Microbiol.">
        <title>The Global Catalogue of Microorganisms (GCM) 10K type strain sequencing project: providing services to taxonomists for standard genome sequencing and annotation.</title>
        <authorList>
            <consortium name="The Broad Institute Genomics Platform"/>
            <consortium name="The Broad Institute Genome Sequencing Center for Infectious Disease"/>
            <person name="Wu L."/>
            <person name="Ma J."/>
        </authorList>
    </citation>
    <scope>NUCLEOTIDE SEQUENCE [LARGE SCALE GENOMIC DNA]</scope>
    <source>
        <strain evidence="7">CGMCC 1.8860</strain>
    </source>
</reference>
<evidence type="ECO:0000256" key="3">
    <source>
        <dbReference type="ARBA" id="ARBA00022777"/>
    </source>
</evidence>
<dbReference type="NCBIfam" id="TIGR03071">
    <property type="entry name" value="couple_hipA"/>
    <property type="match status" value="1"/>
</dbReference>
<organism evidence="6 7">
    <name type="scientific">Silvimonas amylolytica</name>
    <dbReference type="NCBI Taxonomy" id="449663"/>
    <lineage>
        <taxon>Bacteria</taxon>
        <taxon>Pseudomonadati</taxon>
        <taxon>Pseudomonadota</taxon>
        <taxon>Betaproteobacteria</taxon>
        <taxon>Neisseriales</taxon>
        <taxon>Chitinibacteraceae</taxon>
        <taxon>Silvimonas</taxon>
    </lineage>
</organism>
<evidence type="ECO:0008006" key="8">
    <source>
        <dbReference type="Google" id="ProtNLM"/>
    </source>
</evidence>
<dbReference type="Pfam" id="PF07804">
    <property type="entry name" value="HipA_C"/>
    <property type="match status" value="1"/>
</dbReference>
<dbReference type="PANTHER" id="PTHR37419">
    <property type="entry name" value="SERINE/THREONINE-PROTEIN KINASE TOXIN HIPA"/>
    <property type="match status" value="1"/>
</dbReference>
<dbReference type="Proteomes" id="UP000621859">
    <property type="component" value="Unassembled WGS sequence"/>
</dbReference>